<dbReference type="Pfam" id="PF02613">
    <property type="entry name" value="Nitrate_red_del"/>
    <property type="match status" value="1"/>
</dbReference>
<keyword evidence="1" id="KW-0143">Chaperone</keyword>
<sequence>MNLEATQTETDFLVPFGETLLCLGQAFLTPKESERANALRDDLVPDLEALREATGVPAAGELDALASALRSTADAEGGLLRVYSRLFLAPPFPAPLNAGIQLDGALMGQSTVEMERFYQRHGLTRDREFRDLPDHLALQLQFVAFLHAKAAETEDREECAAIAGDARYFVRQLMLSWFPGWLEQLDEAVTHLPTAEAWRQLGRVTREVLEADVVYLEALAPEVHAETAARPSLEEALDARMAPERSLEAPAACRVCGKEFAMGRDMVFMLQQLQARGLETEHLEACPDCRAGEMGLSETTVELPAAVSKHV</sequence>
<proteinExistence type="predicted"/>
<dbReference type="PANTHER" id="PTHR34227">
    <property type="entry name" value="CHAPERONE PROTEIN YCDY"/>
    <property type="match status" value="1"/>
</dbReference>
<name>A0A1V3A026_9GAMM</name>
<evidence type="ECO:0000256" key="1">
    <source>
        <dbReference type="ARBA" id="ARBA00023186"/>
    </source>
</evidence>
<dbReference type="PANTHER" id="PTHR34227:SF1">
    <property type="entry name" value="DIMETHYL SULFOXIDE REDUCTASE CHAPERONE-RELATED"/>
    <property type="match status" value="1"/>
</dbReference>
<gene>
    <name evidence="2" type="ORF">B1A74_04600</name>
</gene>
<dbReference type="OrthoDB" id="5783841at2"/>
<dbReference type="AlphaFoldDB" id="A0A1V3A026"/>
<keyword evidence="3" id="KW-1185">Reference proteome</keyword>
<dbReference type="InterPro" id="IPR036411">
    <property type="entry name" value="TorD-like_sf"/>
</dbReference>
<evidence type="ECO:0008006" key="4">
    <source>
        <dbReference type="Google" id="ProtNLM"/>
    </source>
</evidence>
<dbReference type="RefSeq" id="WP_077243907.1">
    <property type="nucleotide sequence ID" value="NZ_MUZR01000011.1"/>
</dbReference>
<comment type="caution">
    <text evidence="2">The sequence shown here is derived from an EMBL/GenBank/DDBJ whole genome shotgun (WGS) entry which is preliminary data.</text>
</comment>
<dbReference type="EMBL" id="MUZR01000011">
    <property type="protein sequence ID" value="OOC10717.1"/>
    <property type="molecule type" value="Genomic_DNA"/>
</dbReference>
<dbReference type="Proteomes" id="UP000189177">
    <property type="component" value="Unassembled WGS sequence"/>
</dbReference>
<protein>
    <recommendedName>
        <fullName evidence="4">Molecular chaperone TorD</fullName>
    </recommendedName>
</protein>
<dbReference type="SUPFAM" id="SSF89155">
    <property type="entry name" value="TorD-like"/>
    <property type="match status" value="1"/>
</dbReference>
<accession>A0A1V3A026</accession>
<evidence type="ECO:0000313" key="2">
    <source>
        <dbReference type="EMBL" id="OOC10717.1"/>
    </source>
</evidence>
<reference evidence="2 3" key="1">
    <citation type="submission" date="2017-02" db="EMBL/GenBank/DDBJ databases">
        <title>Genomic diversity within the haloalkaliphilic genus Thioalkalivibrio.</title>
        <authorList>
            <person name="Ahn A.-C."/>
            <person name="Meier-Kolthoff J."/>
            <person name="Overmars L."/>
            <person name="Richter M."/>
            <person name="Woyke T."/>
            <person name="Sorokin D.Y."/>
            <person name="Muyzer G."/>
        </authorList>
    </citation>
    <scope>NUCLEOTIDE SEQUENCE [LARGE SCALE GENOMIC DNA]</scope>
    <source>
        <strain evidence="2 3">HL17</strain>
    </source>
</reference>
<evidence type="ECO:0000313" key="3">
    <source>
        <dbReference type="Proteomes" id="UP000189177"/>
    </source>
</evidence>
<dbReference type="STRING" id="252474.B1A74_04600"/>
<organism evidence="2 3">
    <name type="scientific">Thioalkalivibrio halophilus</name>
    <dbReference type="NCBI Taxonomy" id="252474"/>
    <lineage>
        <taxon>Bacteria</taxon>
        <taxon>Pseudomonadati</taxon>
        <taxon>Pseudomonadota</taxon>
        <taxon>Gammaproteobacteria</taxon>
        <taxon>Chromatiales</taxon>
        <taxon>Ectothiorhodospiraceae</taxon>
        <taxon>Thioalkalivibrio</taxon>
    </lineage>
</organism>
<dbReference type="InterPro" id="IPR050289">
    <property type="entry name" value="TorD/DmsD_chaperones"/>
</dbReference>
<dbReference type="Gene3D" id="1.10.3480.10">
    <property type="entry name" value="TorD-like"/>
    <property type="match status" value="1"/>
</dbReference>
<dbReference type="InterPro" id="IPR020945">
    <property type="entry name" value="DMSO/NO3_reduct_chaperone"/>
</dbReference>